<keyword evidence="6" id="KW-0028">Amino-acid biosynthesis</keyword>
<keyword evidence="10" id="KW-0718">Serine biosynthesis</keyword>
<keyword evidence="8 14" id="KW-0378">Hydrolase</keyword>
<dbReference type="Pfam" id="PF12710">
    <property type="entry name" value="HAD"/>
    <property type="match status" value="1"/>
</dbReference>
<evidence type="ECO:0000256" key="2">
    <source>
        <dbReference type="ARBA" id="ARBA00005135"/>
    </source>
</evidence>
<dbReference type="InterPro" id="IPR004469">
    <property type="entry name" value="PSP"/>
</dbReference>
<dbReference type="CDD" id="cd07500">
    <property type="entry name" value="HAD_PSP"/>
    <property type="match status" value="1"/>
</dbReference>
<dbReference type="SFLD" id="SFLDS00003">
    <property type="entry name" value="Haloacid_Dehalogenase"/>
    <property type="match status" value="1"/>
</dbReference>
<keyword evidence="9" id="KW-0460">Magnesium</keyword>
<evidence type="ECO:0000313" key="14">
    <source>
        <dbReference type="EMBL" id="USG62786.1"/>
    </source>
</evidence>
<comment type="cofactor">
    <cofactor evidence="1">
        <name>Mg(2+)</name>
        <dbReference type="ChEBI" id="CHEBI:18420"/>
    </cofactor>
</comment>
<keyword evidence="7" id="KW-0479">Metal-binding</keyword>
<dbReference type="PANTHER" id="PTHR43344">
    <property type="entry name" value="PHOSPHOSERINE PHOSPHATASE"/>
    <property type="match status" value="1"/>
</dbReference>
<dbReference type="SFLD" id="SFLDF00029">
    <property type="entry name" value="phosphoserine_phosphatase"/>
    <property type="match status" value="1"/>
</dbReference>
<comment type="catalytic activity">
    <reaction evidence="13">
        <text>O-phospho-D-serine + H2O = D-serine + phosphate</text>
        <dbReference type="Rhea" id="RHEA:24873"/>
        <dbReference type="ChEBI" id="CHEBI:15377"/>
        <dbReference type="ChEBI" id="CHEBI:35247"/>
        <dbReference type="ChEBI" id="CHEBI:43474"/>
        <dbReference type="ChEBI" id="CHEBI:58680"/>
        <dbReference type="EC" id="3.1.3.3"/>
    </reaction>
</comment>
<dbReference type="EMBL" id="CP098747">
    <property type="protein sequence ID" value="USG62786.1"/>
    <property type="molecule type" value="Genomic_DNA"/>
</dbReference>
<comment type="similarity">
    <text evidence="3">Belongs to the HAD-like hydrolase superfamily. SerB family.</text>
</comment>
<dbReference type="SFLD" id="SFLDG01136">
    <property type="entry name" value="C1.6:_Phosphoserine_Phosphatas"/>
    <property type="match status" value="1"/>
</dbReference>
<evidence type="ECO:0000256" key="13">
    <source>
        <dbReference type="ARBA" id="ARBA00048523"/>
    </source>
</evidence>
<evidence type="ECO:0000256" key="12">
    <source>
        <dbReference type="ARBA" id="ARBA00048138"/>
    </source>
</evidence>
<evidence type="ECO:0000256" key="5">
    <source>
        <dbReference type="ARBA" id="ARBA00015196"/>
    </source>
</evidence>
<protein>
    <recommendedName>
        <fullName evidence="5">Phosphoserine phosphatase</fullName>
        <ecNumber evidence="4">3.1.3.3</ecNumber>
    </recommendedName>
    <alternativeName>
        <fullName evidence="11">O-phosphoserine phosphohydrolase</fullName>
    </alternativeName>
</protein>
<dbReference type="SUPFAM" id="SSF56784">
    <property type="entry name" value="HAD-like"/>
    <property type="match status" value="1"/>
</dbReference>
<evidence type="ECO:0000313" key="15">
    <source>
        <dbReference type="Proteomes" id="UP001056291"/>
    </source>
</evidence>
<evidence type="ECO:0000256" key="1">
    <source>
        <dbReference type="ARBA" id="ARBA00001946"/>
    </source>
</evidence>
<evidence type="ECO:0000256" key="6">
    <source>
        <dbReference type="ARBA" id="ARBA00022605"/>
    </source>
</evidence>
<gene>
    <name evidence="14" type="primary">serB</name>
    <name evidence="14" type="ORF">NBZ79_07330</name>
</gene>
<evidence type="ECO:0000256" key="7">
    <source>
        <dbReference type="ARBA" id="ARBA00022723"/>
    </source>
</evidence>
<dbReference type="Proteomes" id="UP001056291">
    <property type="component" value="Chromosome"/>
</dbReference>
<evidence type="ECO:0000256" key="3">
    <source>
        <dbReference type="ARBA" id="ARBA00009184"/>
    </source>
</evidence>
<evidence type="ECO:0000256" key="8">
    <source>
        <dbReference type="ARBA" id="ARBA00022801"/>
    </source>
</evidence>
<dbReference type="InterPro" id="IPR023214">
    <property type="entry name" value="HAD_sf"/>
</dbReference>
<evidence type="ECO:0000256" key="11">
    <source>
        <dbReference type="ARBA" id="ARBA00031693"/>
    </source>
</evidence>
<keyword evidence="15" id="KW-1185">Reference proteome</keyword>
<reference evidence="14" key="1">
    <citation type="submission" date="2022-06" db="EMBL/GenBank/DDBJ databases">
        <title>Sneathiella actinostolidae sp. nov., isolated from a sea anemonein the Western Pacific Ocean.</title>
        <authorList>
            <person name="Wei M.J."/>
        </authorList>
    </citation>
    <scope>NUCLEOTIDE SEQUENCE</scope>
    <source>
        <strain evidence="14">PHK-P5</strain>
    </source>
</reference>
<dbReference type="RefSeq" id="WP_251936923.1">
    <property type="nucleotide sequence ID" value="NZ_CP098747.1"/>
</dbReference>
<accession>A0ABY4WDT9</accession>
<organism evidence="14 15">
    <name type="scientific">Sneathiella marina</name>
    <dbReference type="NCBI Taxonomy" id="2950108"/>
    <lineage>
        <taxon>Bacteria</taxon>
        <taxon>Pseudomonadati</taxon>
        <taxon>Pseudomonadota</taxon>
        <taxon>Alphaproteobacteria</taxon>
        <taxon>Sneathiellales</taxon>
        <taxon>Sneathiellaceae</taxon>
        <taxon>Sneathiella</taxon>
    </lineage>
</organism>
<dbReference type="SFLD" id="SFLDG01137">
    <property type="entry name" value="C1.6.1:_Phosphoserine_Phosphat"/>
    <property type="match status" value="1"/>
</dbReference>
<comment type="catalytic activity">
    <reaction evidence="12">
        <text>O-phospho-L-serine + H2O = L-serine + phosphate</text>
        <dbReference type="Rhea" id="RHEA:21208"/>
        <dbReference type="ChEBI" id="CHEBI:15377"/>
        <dbReference type="ChEBI" id="CHEBI:33384"/>
        <dbReference type="ChEBI" id="CHEBI:43474"/>
        <dbReference type="ChEBI" id="CHEBI:57524"/>
        <dbReference type="EC" id="3.1.3.3"/>
    </reaction>
</comment>
<sequence length="303" mass="33084">MMANNSVLTLVADHTAPVPMRNLADEMTATLGAFDCELLDIRWLKDDVACDITIKARDFQDIKSNLATDALLQQVDYCFQPADGRRKQLFLADMDSTIITVECIDEIADFVGLKAEVSEITEKAMHGELDFNDAFRARVAMLKGLRETVLEQVYTERVTLMPGAKTLLKTLTANGVYTALVSGGFSFFTSRVRKALGFHMDLSNELQFENGALSGIAAEPILNSQAKLDTLQRLMKEKSIDQALTMAVGDGANDIPMIQAAGLGVSYHAKPKAAAAADAQIQHGDLTTLLYFQGYSSTDFIQA</sequence>
<evidence type="ECO:0000256" key="4">
    <source>
        <dbReference type="ARBA" id="ARBA00012640"/>
    </source>
</evidence>
<dbReference type="PANTHER" id="PTHR43344:SF2">
    <property type="entry name" value="PHOSPHOSERINE PHOSPHATASE"/>
    <property type="match status" value="1"/>
</dbReference>
<dbReference type="NCBIfam" id="TIGR01488">
    <property type="entry name" value="HAD-SF-IB"/>
    <property type="match status" value="1"/>
</dbReference>
<name>A0ABY4WDT9_9PROT</name>
<evidence type="ECO:0000256" key="10">
    <source>
        <dbReference type="ARBA" id="ARBA00023299"/>
    </source>
</evidence>
<dbReference type="GO" id="GO:0016787">
    <property type="term" value="F:hydrolase activity"/>
    <property type="evidence" value="ECO:0007669"/>
    <property type="project" value="UniProtKB-KW"/>
</dbReference>
<dbReference type="NCBIfam" id="TIGR00338">
    <property type="entry name" value="serB"/>
    <property type="match status" value="1"/>
</dbReference>
<comment type="pathway">
    <text evidence="2">Amino-acid biosynthesis; L-serine biosynthesis; L-serine from 3-phospho-D-glycerate: step 3/3.</text>
</comment>
<dbReference type="InterPro" id="IPR050582">
    <property type="entry name" value="HAD-like_SerB"/>
</dbReference>
<dbReference type="EC" id="3.1.3.3" evidence="4"/>
<dbReference type="InterPro" id="IPR036412">
    <property type="entry name" value="HAD-like_sf"/>
</dbReference>
<evidence type="ECO:0000256" key="9">
    <source>
        <dbReference type="ARBA" id="ARBA00022842"/>
    </source>
</evidence>
<proteinExistence type="inferred from homology"/>
<dbReference type="Gene3D" id="3.40.50.1000">
    <property type="entry name" value="HAD superfamily/HAD-like"/>
    <property type="match status" value="1"/>
</dbReference>